<keyword evidence="10" id="KW-1185">Reference proteome</keyword>
<dbReference type="FunFam" id="1.20.5.170:FF:000020">
    <property type="entry name" value="BZIP transcription factor"/>
    <property type="match status" value="1"/>
</dbReference>
<dbReference type="Gene3D" id="1.20.5.170">
    <property type="match status" value="1"/>
</dbReference>
<dbReference type="GO" id="GO:0003677">
    <property type="term" value="F:DNA binding"/>
    <property type="evidence" value="ECO:0007669"/>
    <property type="project" value="UniProtKB-KW"/>
</dbReference>
<evidence type="ECO:0000256" key="6">
    <source>
        <dbReference type="ARBA" id="ARBA00023242"/>
    </source>
</evidence>
<evidence type="ECO:0000256" key="7">
    <source>
        <dbReference type="SAM" id="MobiDB-lite"/>
    </source>
</evidence>
<feature type="region of interest" description="Disordered" evidence="7">
    <location>
        <begin position="100"/>
        <end position="119"/>
    </location>
</feature>
<protein>
    <recommendedName>
        <fullName evidence="8">BZIP domain-containing protein</fullName>
    </recommendedName>
</protein>
<name>A0A8X8XTF2_SALSN</name>
<comment type="similarity">
    <text evidence="2">Belongs to the bZIP family.</text>
</comment>
<dbReference type="InterPro" id="IPR046347">
    <property type="entry name" value="bZIP_sf"/>
</dbReference>
<feature type="compositionally biased region" description="Acidic residues" evidence="7">
    <location>
        <begin position="242"/>
        <end position="252"/>
    </location>
</feature>
<dbReference type="GO" id="GO:0046983">
    <property type="term" value="F:protein dimerization activity"/>
    <property type="evidence" value="ECO:0007669"/>
    <property type="project" value="UniProtKB-ARBA"/>
</dbReference>
<dbReference type="PROSITE" id="PS50217">
    <property type="entry name" value="BZIP"/>
    <property type="match status" value="1"/>
</dbReference>
<evidence type="ECO:0000313" key="10">
    <source>
        <dbReference type="Proteomes" id="UP000298416"/>
    </source>
</evidence>
<dbReference type="SUPFAM" id="SSF57959">
    <property type="entry name" value="Leucine zipper domain"/>
    <property type="match status" value="1"/>
</dbReference>
<feature type="compositionally biased region" description="Low complexity" evidence="7">
    <location>
        <begin position="25"/>
        <end position="40"/>
    </location>
</feature>
<dbReference type="Proteomes" id="UP000298416">
    <property type="component" value="Unassembled WGS sequence"/>
</dbReference>
<reference evidence="9" key="1">
    <citation type="submission" date="2018-01" db="EMBL/GenBank/DDBJ databases">
        <authorList>
            <person name="Mao J.F."/>
        </authorList>
    </citation>
    <scope>NUCLEOTIDE SEQUENCE</scope>
    <source>
        <strain evidence="9">Huo1</strain>
        <tissue evidence="9">Leaf</tissue>
    </source>
</reference>
<dbReference type="AlphaFoldDB" id="A0A8X8XTF2"/>
<dbReference type="CDD" id="cd14702">
    <property type="entry name" value="bZIP_plant_GBF1"/>
    <property type="match status" value="1"/>
</dbReference>
<dbReference type="InterPro" id="IPR020983">
    <property type="entry name" value="Basic_leucine-zipper_C"/>
</dbReference>
<evidence type="ECO:0000256" key="5">
    <source>
        <dbReference type="ARBA" id="ARBA00023163"/>
    </source>
</evidence>
<dbReference type="InterPro" id="IPR004827">
    <property type="entry name" value="bZIP"/>
</dbReference>
<feature type="compositionally biased region" description="Low complexity" evidence="7">
    <location>
        <begin position="100"/>
        <end position="109"/>
    </location>
</feature>
<accession>A0A8X8XTF2</accession>
<evidence type="ECO:0000256" key="2">
    <source>
        <dbReference type="ARBA" id="ARBA00007163"/>
    </source>
</evidence>
<dbReference type="GO" id="GO:0003700">
    <property type="term" value="F:DNA-binding transcription factor activity"/>
    <property type="evidence" value="ECO:0007669"/>
    <property type="project" value="InterPro"/>
</dbReference>
<dbReference type="GO" id="GO:0005634">
    <property type="term" value="C:nucleus"/>
    <property type="evidence" value="ECO:0007669"/>
    <property type="project" value="UniProtKB-SubCell"/>
</dbReference>
<dbReference type="SMART" id="SM00338">
    <property type="entry name" value="BRLZ"/>
    <property type="match status" value="1"/>
</dbReference>
<comment type="caution">
    <text evidence="9">The sequence shown here is derived from an EMBL/GenBank/DDBJ whole genome shotgun (WGS) entry which is preliminary data.</text>
</comment>
<feature type="domain" description="BZIP" evidence="8">
    <location>
        <begin position="262"/>
        <end position="317"/>
    </location>
</feature>
<sequence>MDEIDHFWSPQPRLGGEDGGDEAASRLSSSAASTAESKLAGMNRSASEWAFQRFLQEASDRTTTTIQSSSSSTHHNEDVAEIKGGSSCHNLIDVGVNANQQQPKTAAAAAPPPNVSPDSEEYQAYLKSRLELACAAVALTRGSNVKNQVSTGAAADNGSQASNSLQLGSHVTHKGSLKHLLCCSNSCVLVLVMPKAVLGRYSVKLQDKDGGGGPVGIPPLPAISKKYGVQVKSTTSGSSGEQSDDDEAEGENESTQNMDPTDAKRMRRMLSNRESARRSRRRKQAHLSELETQVSQLRVENSSLLKRLTDISHKYNEAAVDNRVLKADVETLRAKVKMAEERVKRVTGLNPLFQAMSEISTMGMPSFSGSPDTSADAAVPVQDDPEQHYYHAPSSSQASVQDHRVRNSVVDIPPAENAQADAAAGGNKMGRTVSMQRVASLEHLQKRIRASSDTQGTGEQ</sequence>
<comment type="subcellular location">
    <subcellularLocation>
        <location evidence="1">Nucleus</location>
    </subcellularLocation>
</comment>
<evidence type="ECO:0000256" key="3">
    <source>
        <dbReference type="ARBA" id="ARBA00023015"/>
    </source>
</evidence>
<dbReference type="PANTHER" id="PTHR46408:SF10">
    <property type="entry name" value="BASIC LEUCINE ZIPPER 63"/>
    <property type="match status" value="1"/>
</dbReference>
<evidence type="ECO:0000256" key="1">
    <source>
        <dbReference type="ARBA" id="ARBA00004123"/>
    </source>
</evidence>
<feature type="region of interest" description="Disordered" evidence="7">
    <location>
        <begin position="270"/>
        <end position="289"/>
    </location>
</feature>
<dbReference type="EMBL" id="PNBA02000006">
    <property type="protein sequence ID" value="KAG6420165.1"/>
    <property type="molecule type" value="Genomic_DNA"/>
</dbReference>
<dbReference type="Pfam" id="PF00170">
    <property type="entry name" value="bZIP_1"/>
    <property type="match status" value="1"/>
</dbReference>
<dbReference type="PROSITE" id="PS00036">
    <property type="entry name" value="BZIP_BASIC"/>
    <property type="match status" value="1"/>
</dbReference>
<dbReference type="Pfam" id="PF12498">
    <property type="entry name" value="bZIP_C"/>
    <property type="match status" value="1"/>
</dbReference>
<feature type="region of interest" description="Disordered" evidence="7">
    <location>
        <begin position="229"/>
        <end position="264"/>
    </location>
</feature>
<gene>
    <name evidence="9" type="ORF">SASPL_116684</name>
</gene>
<feature type="compositionally biased region" description="Low complexity" evidence="7">
    <location>
        <begin position="415"/>
        <end position="424"/>
    </location>
</feature>
<evidence type="ECO:0000259" key="8">
    <source>
        <dbReference type="PROSITE" id="PS50217"/>
    </source>
</evidence>
<organism evidence="9">
    <name type="scientific">Salvia splendens</name>
    <name type="common">Scarlet sage</name>
    <dbReference type="NCBI Taxonomy" id="180675"/>
    <lineage>
        <taxon>Eukaryota</taxon>
        <taxon>Viridiplantae</taxon>
        <taxon>Streptophyta</taxon>
        <taxon>Embryophyta</taxon>
        <taxon>Tracheophyta</taxon>
        <taxon>Spermatophyta</taxon>
        <taxon>Magnoliopsida</taxon>
        <taxon>eudicotyledons</taxon>
        <taxon>Gunneridae</taxon>
        <taxon>Pentapetalae</taxon>
        <taxon>asterids</taxon>
        <taxon>lamiids</taxon>
        <taxon>Lamiales</taxon>
        <taxon>Lamiaceae</taxon>
        <taxon>Nepetoideae</taxon>
        <taxon>Mentheae</taxon>
        <taxon>Salviinae</taxon>
        <taxon>Salvia</taxon>
        <taxon>Salvia subgen. Calosphace</taxon>
        <taxon>core Calosphace</taxon>
    </lineage>
</organism>
<keyword evidence="6" id="KW-0539">Nucleus</keyword>
<evidence type="ECO:0000256" key="4">
    <source>
        <dbReference type="ARBA" id="ARBA00023125"/>
    </source>
</evidence>
<feature type="compositionally biased region" description="Polar residues" evidence="7">
    <location>
        <begin position="451"/>
        <end position="460"/>
    </location>
</feature>
<feature type="region of interest" description="Disordered" evidence="7">
    <location>
        <begin position="412"/>
        <end position="460"/>
    </location>
</feature>
<proteinExistence type="inferred from homology"/>
<evidence type="ECO:0000313" key="9">
    <source>
        <dbReference type="EMBL" id="KAG6420165.1"/>
    </source>
</evidence>
<reference evidence="9" key="2">
    <citation type="submission" date="2020-08" db="EMBL/GenBank/DDBJ databases">
        <title>Plant Genome Project.</title>
        <authorList>
            <person name="Zhang R.-G."/>
        </authorList>
    </citation>
    <scope>NUCLEOTIDE SEQUENCE</scope>
    <source>
        <strain evidence="9">Huo1</strain>
        <tissue evidence="9">Leaf</tissue>
    </source>
</reference>
<keyword evidence="3" id="KW-0805">Transcription regulation</keyword>
<feature type="region of interest" description="Disordered" evidence="7">
    <location>
        <begin position="1"/>
        <end position="42"/>
    </location>
</feature>
<dbReference type="PANTHER" id="PTHR46408">
    <property type="entry name" value="BASIC LEUCINE ZIPPER 63"/>
    <property type="match status" value="1"/>
</dbReference>
<keyword evidence="4" id="KW-0238">DNA-binding</keyword>
<keyword evidence="5" id="KW-0804">Transcription</keyword>
<dbReference type="InterPro" id="IPR045314">
    <property type="entry name" value="bZIP_plant_GBF1"/>
</dbReference>